<keyword evidence="7" id="KW-1185">Reference proteome</keyword>
<evidence type="ECO:0000313" key="6">
    <source>
        <dbReference type="EMBL" id="TXL79529.1"/>
    </source>
</evidence>
<dbReference type="InterPro" id="IPR042283">
    <property type="entry name" value="GpdQ_catalytic"/>
</dbReference>
<proteinExistence type="inferred from homology"/>
<dbReference type="GO" id="GO:0004112">
    <property type="term" value="F:cyclic-nucleotide phosphodiesterase activity"/>
    <property type="evidence" value="ECO:0007669"/>
    <property type="project" value="InterPro"/>
</dbReference>
<evidence type="ECO:0000256" key="2">
    <source>
        <dbReference type="ARBA" id="ARBA00022801"/>
    </source>
</evidence>
<dbReference type="PANTHER" id="PTHR42988">
    <property type="entry name" value="PHOSPHOHYDROLASE"/>
    <property type="match status" value="1"/>
</dbReference>
<dbReference type="InterPro" id="IPR029052">
    <property type="entry name" value="Metallo-depent_PP-like"/>
</dbReference>
<dbReference type="PANTHER" id="PTHR42988:SF2">
    <property type="entry name" value="CYCLIC NUCLEOTIDE PHOSPHODIESTERASE CBUA0032-RELATED"/>
    <property type="match status" value="1"/>
</dbReference>
<accession>A0A5C8PSR8</accession>
<evidence type="ECO:0000256" key="1">
    <source>
        <dbReference type="ARBA" id="ARBA00022723"/>
    </source>
</evidence>
<dbReference type="EMBL" id="VDUZ01000005">
    <property type="protein sequence ID" value="TXL79529.1"/>
    <property type="molecule type" value="Genomic_DNA"/>
</dbReference>
<dbReference type="GO" id="GO:0046872">
    <property type="term" value="F:metal ion binding"/>
    <property type="evidence" value="ECO:0007669"/>
    <property type="project" value="UniProtKB-KW"/>
</dbReference>
<evidence type="ECO:0000313" key="7">
    <source>
        <dbReference type="Proteomes" id="UP000321638"/>
    </source>
</evidence>
<dbReference type="RefSeq" id="WP_147846036.1">
    <property type="nucleotide sequence ID" value="NZ_VDUZ01000005.1"/>
</dbReference>
<dbReference type="Proteomes" id="UP000321638">
    <property type="component" value="Unassembled WGS sequence"/>
</dbReference>
<keyword evidence="2" id="KW-0378">Hydrolase</keyword>
<organism evidence="6 7">
    <name type="scientific">Vineibacter terrae</name>
    <dbReference type="NCBI Taxonomy" id="2586908"/>
    <lineage>
        <taxon>Bacteria</taxon>
        <taxon>Pseudomonadati</taxon>
        <taxon>Pseudomonadota</taxon>
        <taxon>Alphaproteobacteria</taxon>
        <taxon>Hyphomicrobiales</taxon>
        <taxon>Vineibacter</taxon>
    </lineage>
</organism>
<dbReference type="Gene3D" id="3.30.750.180">
    <property type="entry name" value="GpdQ, beta-strand dimerisation domain"/>
    <property type="match status" value="1"/>
</dbReference>
<dbReference type="InterPro" id="IPR042281">
    <property type="entry name" value="GpdQ_beta-strand"/>
</dbReference>
<dbReference type="CDD" id="cd07402">
    <property type="entry name" value="MPP_GpdQ"/>
    <property type="match status" value="1"/>
</dbReference>
<comment type="caution">
    <text evidence="6">The sequence shown here is derived from an EMBL/GenBank/DDBJ whole genome shotgun (WGS) entry which is preliminary data.</text>
</comment>
<keyword evidence="3" id="KW-0408">Iron</keyword>
<dbReference type="Pfam" id="PF00149">
    <property type="entry name" value="Metallophos"/>
    <property type="match status" value="1"/>
</dbReference>
<dbReference type="OrthoDB" id="651281at2"/>
<dbReference type="SUPFAM" id="SSF56300">
    <property type="entry name" value="Metallo-dependent phosphatases"/>
    <property type="match status" value="1"/>
</dbReference>
<name>A0A5C8PSR8_9HYPH</name>
<evidence type="ECO:0000259" key="5">
    <source>
        <dbReference type="Pfam" id="PF00149"/>
    </source>
</evidence>
<evidence type="ECO:0000256" key="4">
    <source>
        <dbReference type="ARBA" id="ARBA00025742"/>
    </source>
</evidence>
<dbReference type="InterPro" id="IPR050884">
    <property type="entry name" value="CNP_phosphodiesterase-III"/>
</dbReference>
<reference evidence="6 7" key="1">
    <citation type="submission" date="2019-06" db="EMBL/GenBank/DDBJ databases">
        <title>New taxonomy in bacterial strain CC-CFT640, isolated from vineyard.</title>
        <authorList>
            <person name="Lin S.-Y."/>
            <person name="Tsai C.-F."/>
            <person name="Young C.-C."/>
        </authorList>
    </citation>
    <scope>NUCLEOTIDE SEQUENCE [LARGE SCALE GENOMIC DNA]</scope>
    <source>
        <strain evidence="6 7">CC-CFT640</strain>
    </source>
</reference>
<keyword evidence="1" id="KW-0479">Metal-binding</keyword>
<sequence length="286" mass="31493">MIIAQITDLHVRPPGRFAYERVNTNAMLKAAVDALVRLERRPDVVLASGDLTDCGLAEEYVALRELLAPLSMPVYLVPGNHDRRENMRAVFQADGYLPAEGEFLHYVIDDHPVRLIGLDTVVPGEGHGLMCLRRLNWLETQLARTPGEPTVIFMHHPPFLTGLADMDRINCRGGDSMADIVARFPNVERVLCGHHHRPIQARWAGTLASVSPSTAHQVALDLKPDNSPTMFNLEPPAYQLHVWSPYSGLVSHTAYVGDYGGPYPFVLDPDYPGHGADNAAPAEAAE</sequence>
<comment type="similarity">
    <text evidence="4">Belongs to the cyclic nucleotide phosphodiesterase class-III family.</text>
</comment>
<dbReference type="AlphaFoldDB" id="A0A5C8PSR8"/>
<dbReference type="InterPro" id="IPR004843">
    <property type="entry name" value="Calcineurin-like_PHP"/>
</dbReference>
<dbReference type="InterPro" id="IPR026575">
    <property type="entry name" value="GpdQ/CpdA-like"/>
</dbReference>
<protein>
    <submittedName>
        <fullName evidence="6">Phosphodiesterase</fullName>
    </submittedName>
</protein>
<evidence type="ECO:0000256" key="3">
    <source>
        <dbReference type="ARBA" id="ARBA00023004"/>
    </source>
</evidence>
<feature type="domain" description="Calcineurin-like phosphoesterase" evidence="5">
    <location>
        <begin position="2"/>
        <end position="198"/>
    </location>
</feature>
<dbReference type="Gene3D" id="3.60.21.40">
    <property type="entry name" value="GpdQ, catalytic alpha/beta sandwich domain"/>
    <property type="match status" value="1"/>
</dbReference>
<gene>
    <name evidence="6" type="ORF">FHP25_06185</name>
</gene>